<feature type="compositionally biased region" description="Polar residues" evidence="1">
    <location>
        <begin position="79"/>
        <end position="92"/>
    </location>
</feature>
<evidence type="ECO:0000313" key="4">
    <source>
        <dbReference type="Proteomes" id="UP001479436"/>
    </source>
</evidence>
<keyword evidence="3" id="KW-0813">Transport</keyword>
<protein>
    <submittedName>
        <fullName evidence="3">Sodium channel modifier 1</fullName>
    </submittedName>
</protein>
<keyword evidence="3" id="KW-0406">Ion transport</keyword>
<dbReference type="InterPro" id="IPR033570">
    <property type="entry name" value="SCNM1"/>
</dbReference>
<accession>A0ABR2WT51</accession>
<dbReference type="GO" id="GO:0034220">
    <property type="term" value="P:monoatomic ion transmembrane transport"/>
    <property type="evidence" value="ECO:0007669"/>
    <property type="project" value="UniProtKB-KW"/>
</dbReference>
<dbReference type="InterPro" id="IPR031622">
    <property type="entry name" value="Znf-SCNM1"/>
</dbReference>
<feature type="domain" description="Sodium channel modifier 1 zinc-finger" evidence="2">
    <location>
        <begin position="44"/>
        <end position="69"/>
    </location>
</feature>
<sequence length="206" mass="23984">MFKLTGERSKAQNNLHTKRLTDELLVEKIPPNEAVLLANGKYKCLVCRWRPIIDDIKQLSVHRKGRKHRQEREDFLTKKSPSSQTSQETISPSLPLLSKTKEKMTKALLPGPRYNPFSTKRSEREDRQSIFQPQIPRQQPVVKKVVPAITATHDTHDYVFPWMMPSQKNPKQKQKPTLNNESLHVLPEEEHKIALEKYHLQLIQVS</sequence>
<feature type="region of interest" description="Disordered" evidence="1">
    <location>
        <begin position="60"/>
        <end position="95"/>
    </location>
</feature>
<evidence type="ECO:0000256" key="1">
    <source>
        <dbReference type="SAM" id="MobiDB-lite"/>
    </source>
</evidence>
<feature type="compositionally biased region" description="Basic residues" evidence="1">
    <location>
        <begin position="60"/>
        <end position="69"/>
    </location>
</feature>
<dbReference type="PANTHER" id="PTHR32297:SF1">
    <property type="entry name" value="SODIUM CHANNEL MODIFIER 1"/>
    <property type="match status" value="1"/>
</dbReference>
<keyword evidence="3" id="KW-0407">Ion channel</keyword>
<dbReference type="EMBL" id="JASJQH010000379">
    <property type="protein sequence ID" value="KAK9764719.1"/>
    <property type="molecule type" value="Genomic_DNA"/>
</dbReference>
<keyword evidence="4" id="KW-1185">Reference proteome</keyword>
<dbReference type="Proteomes" id="UP001479436">
    <property type="component" value="Unassembled WGS sequence"/>
</dbReference>
<comment type="caution">
    <text evidence="3">The sequence shown here is derived from an EMBL/GenBank/DDBJ whole genome shotgun (WGS) entry which is preliminary data.</text>
</comment>
<evidence type="ECO:0000259" key="2">
    <source>
        <dbReference type="Pfam" id="PF15803"/>
    </source>
</evidence>
<evidence type="ECO:0000313" key="3">
    <source>
        <dbReference type="EMBL" id="KAK9764719.1"/>
    </source>
</evidence>
<dbReference type="Pfam" id="PF15803">
    <property type="entry name" value="zf-SCNM1"/>
    <property type="match status" value="1"/>
</dbReference>
<feature type="region of interest" description="Disordered" evidence="1">
    <location>
        <begin position="108"/>
        <end position="130"/>
    </location>
</feature>
<dbReference type="PANTHER" id="PTHR32297">
    <property type="entry name" value="SODIUM CHANNEL MODIFIER 1"/>
    <property type="match status" value="1"/>
</dbReference>
<proteinExistence type="predicted"/>
<name>A0ABR2WT51_9FUNG</name>
<reference evidence="3 4" key="1">
    <citation type="submission" date="2023-04" db="EMBL/GenBank/DDBJ databases">
        <title>Genome of Basidiobolus ranarum AG-B5.</title>
        <authorList>
            <person name="Stajich J.E."/>
            <person name="Carter-House D."/>
            <person name="Gryganskyi A."/>
        </authorList>
    </citation>
    <scope>NUCLEOTIDE SEQUENCE [LARGE SCALE GENOMIC DNA]</scope>
    <source>
        <strain evidence="3 4">AG-B5</strain>
    </source>
</reference>
<organism evidence="3 4">
    <name type="scientific">Basidiobolus ranarum</name>
    <dbReference type="NCBI Taxonomy" id="34480"/>
    <lineage>
        <taxon>Eukaryota</taxon>
        <taxon>Fungi</taxon>
        <taxon>Fungi incertae sedis</taxon>
        <taxon>Zoopagomycota</taxon>
        <taxon>Entomophthoromycotina</taxon>
        <taxon>Basidiobolomycetes</taxon>
        <taxon>Basidiobolales</taxon>
        <taxon>Basidiobolaceae</taxon>
        <taxon>Basidiobolus</taxon>
    </lineage>
</organism>
<gene>
    <name evidence="3" type="primary">SCNM1</name>
    <name evidence="3" type="ORF">K7432_007561</name>
</gene>